<accession>G8AA86</accession>
<dbReference type="InterPro" id="IPR015890">
    <property type="entry name" value="Chorismate_C"/>
</dbReference>
<dbReference type="NCBIfam" id="TIGR00543">
    <property type="entry name" value="isochor_syn"/>
    <property type="match status" value="1"/>
</dbReference>
<dbReference type="PANTHER" id="PTHR42839">
    <property type="entry name" value="ISOCHORISMATE SYNTHASE ENTC"/>
    <property type="match status" value="1"/>
</dbReference>
<dbReference type="EC" id="5.4.4.2" evidence="3"/>
<evidence type="ECO:0000256" key="2">
    <source>
        <dbReference type="ARBA" id="ARBA00005297"/>
    </source>
</evidence>
<gene>
    <name evidence="7" type="primary">ppgH</name>
</gene>
<dbReference type="EMBL" id="GU211010">
    <property type="protein sequence ID" value="ADQ74616.1"/>
    <property type="molecule type" value="Genomic_DNA"/>
</dbReference>
<evidence type="ECO:0000259" key="6">
    <source>
        <dbReference type="Pfam" id="PF00425"/>
    </source>
</evidence>
<proteinExistence type="inferred from homology"/>
<dbReference type="Pfam" id="PF00425">
    <property type="entry name" value="Chorismate_bind"/>
    <property type="match status" value="1"/>
</dbReference>
<dbReference type="Gene3D" id="3.60.120.10">
    <property type="entry name" value="Anthranilate synthase"/>
    <property type="match status" value="1"/>
</dbReference>
<evidence type="ECO:0000256" key="4">
    <source>
        <dbReference type="ARBA" id="ARBA00023235"/>
    </source>
</evidence>
<evidence type="ECO:0000256" key="1">
    <source>
        <dbReference type="ARBA" id="ARBA00000799"/>
    </source>
</evidence>
<dbReference type="NCBIfam" id="NF005459">
    <property type="entry name" value="PRK07054.1"/>
    <property type="match status" value="1"/>
</dbReference>
<keyword evidence="4" id="KW-0413">Isomerase</keyword>
<evidence type="ECO:0000256" key="5">
    <source>
        <dbReference type="ARBA" id="ARBA00041564"/>
    </source>
</evidence>
<feature type="domain" description="Chorismate-utilising enzyme C-terminal" evidence="6">
    <location>
        <begin position="199"/>
        <end position="452"/>
    </location>
</feature>
<evidence type="ECO:0000313" key="7">
    <source>
        <dbReference type="EMBL" id="ADQ74616.1"/>
    </source>
</evidence>
<comment type="similarity">
    <text evidence="2">Belongs to the isochorismate synthase family.</text>
</comment>
<name>G8AA86_PSEPU</name>
<dbReference type="SUPFAM" id="SSF56322">
    <property type="entry name" value="ADC synthase"/>
    <property type="match status" value="1"/>
</dbReference>
<reference evidence="7" key="1">
    <citation type="journal article" date="2011" name="Chem. Biol.">
        <title>Promysalin, a Salicylate-Containing Pseudomonas putida Antibiotic, Promotes Surface Colonization and Selectively Targets Other Pseudomonas.</title>
        <authorList>
            <person name="Li W."/>
            <person name="Estrada-de los Santos P."/>
            <person name="Matthijs S."/>
            <person name="Xie G.-L."/>
            <person name="Busson R."/>
            <person name="Cornelis P."/>
            <person name="Rozenski J."/>
            <person name="De Mot R."/>
        </authorList>
    </citation>
    <scope>NUCLEOTIDE SEQUENCE</scope>
    <source>
        <strain evidence="7">RW10S1</strain>
    </source>
</reference>
<dbReference type="PANTHER" id="PTHR42839:SF2">
    <property type="entry name" value="ISOCHORISMATE SYNTHASE ENTC"/>
    <property type="match status" value="1"/>
</dbReference>
<dbReference type="InterPro" id="IPR004561">
    <property type="entry name" value="IsoChor_synthase"/>
</dbReference>
<sequence length="469" mass="51667">MSRPEPGQWMRWWAMLEQGRCRAVREGGEVLVCLALPCEPFDALAQVANIESLGLPYALFESREPDRVLLGIGQGRELLDEGASSLSGISRRWRQWLASAVQEGPSGPLLMGGARFDSGGAQQPHWRDFPDAVMTLYPLQWLQNSVGSYLLLQAQVRADSDLPALLDEQRRLLDFVDQDVDRSEFVIEAMGDDQSSVSREQWQSTVAKAVKCIRQGEMHKVVLARHLLRQHVAPIGVIPLLKRLRRHNPGAHLFAIRRGKSCFLGATPERLAHLQNGLVSTHALAGTVARGGDEANDHSLGQALLASVKERQEHDLVVRFIRQGLERLGATVQAAAVPELRRLPTLQHLSTPIQAKIGAKIGVLDVIEQLHPTPAVAGSSLEQALTFIRRHEGMDRGWYAGPLGWMNECAEGDFVVALRSMLVQGTRTYLFAGCGVVADSVPELEYQETCLKLSGMFNALRAESKVATV</sequence>
<organism evidence="7">
    <name type="scientific">Pseudomonas putida</name>
    <name type="common">Arthrobacter siderocapsulatus</name>
    <dbReference type="NCBI Taxonomy" id="303"/>
    <lineage>
        <taxon>Bacteria</taxon>
        <taxon>Pseudomonadati</taxon>
        <taxon>Pseudomonadota</taxon>
        <taxon>Gammaproteobacteria</taxon>
        <taxon>Pseudomonadales</taxon>
        <taxon>Pseudomonadaceae</taxon>
        <taxon>Pseudomonas</taxon>
    </lineage>
</organism>
<dbReference type="InterPro" id="IPR005801">
    <property type="entry name" value="ADC_synthase"/>
</dbReference>
<comment type="catalytic activity">
    <reaction evidence="1">
        <text>chorismate = isochorismate</text>
        <dbReference type="Rhea" id="RHEA:18985"/>
        <dbReference type="ChEBI" id="CHEBI:29748"/>
        <dbReference type="ChEBI" id="CHEBI:29780"/>
        <dbReference type="EC" id="5.4.4.2"/>
    </reaction>
</comment>
<dbReference type="GO" id="GO:0008909">
    <property type="term" value="F:isochorismate synthase activity"/>
    <property type="evidence" value="ECO:0007669"/>
    <property type="project" value="UniProtKB-EC"/>
</dbReference>
<protein>
    <recommendedName>
        <fullName evidence="3">isochorismate synthase</fullName>
        <ecNumber evidence="3">5.4.4.2</ecNumber>
    </recommendedName>
    <alternativeName>
        <fullName evidence="5">Isochorismate mutase</fullName>
    </alternativeName>
</protein>
<evidence type="ECO:0000256" key="3">
    <source>
        <dbReference type="ARBA" id="ARBA00012824"/>
    </source>
</evidence>
<dbReference type="AlphaFoldDB" id="G8AA86"/>